<dbReference type="PIRSF" id="PIRSF000705">
    <property type="entry name" value="DNK"/>
    <property type="match status" value="1"/>
</dbReference>
<evidence type="ECO:0000313" key="5">
    <source>
        <dbReference type="EMBL" id="QBJ01040.1"/>
    </source>
</evidence>
<feature type="binding site" evidence="3">
    <location>
        <begin position="146"/>
        <end position="150"/>
    </location>
    <ligand>
        <name>ATP</name>
        <dbReference type="ChEBI" id="CHEBI:30616"/>
    </ligand>
</feature>
<dbReference type="InterPro" id="IPR050566">
    <property type="entry name" value="Deoxyribonucleoside_kinase"/>
</dbReference>
<dbReference type="EMBL" id="MK455769">
    <property type="protein sequence ID" value="QBJ01040.1"/>
    <property type="molecule type" value="Genomic_DNA"/>
</dbReference>
<dbReference type="InterPro" id="IPR027417">
    <property type="entry name" value="P-loop_NTPase"/>
</dbReference>
<dbReference type="InterPro" id="IPR002624">
    <property type="entry name" value="DCK/DGK"/>
</dbReference>
<dbReference type="GO" id="GO:0019136">
    <property type="term" value="F:deoxynucleoside kinase activity"/>
    <property type="evidence" value="ECO:0007669"/>
    <property type="project" value="InterPro"/>
</dbReference>
<evidence type="ECO:0000256" key="1">
    <source>
        <dbReference type="ARBA" id="ARBA00022634"/>
    </source>
</evidence>
<dbReference type="Pfam" id="PF01712">
    <property type="entry name" value="dNK"/>
    <property type="match status" value="1"/>
</dbReference>
<evidence type="ECO:0000313" key="6">
    <source>
        <dbReference type="Proteomes" id="UP000327497"/>
    </source>
</evidence>
<dbReference type="PANTHER" id="PTHR10513:SF35">
    <property type="entry name" value="DEOXYADENOSINE KINASE"/>
    <property type="match status" value="1"/>
</dbReference>
<organism evidence="5 6">
    <name type="scientific">Aeromonas phage MJG</name>
    <dbReference type="NCBI Taxonomy" id="2510451"/>
    <lineage>
        <taxon>Viruses</taxon>
        <taxon>Duplodnaviria</taxon>
        <taxon>Heunggongvirae</taxon>
        <taxon>Uroviricota</taxon>
        <taxon>Caudoviricetes</taxon>
        <taxon>Autographivirales</taxon>
        <taxon>Autosignataviridae</taxon>
        <taxon>Colwellvirinae</taxon>
        <taxon>Daolivirus</taxon>
        <taxon>Daolivirus MJG</taxon>
    </lineage>
</organism>
<keyword evidence="5" id="KW-0418">Kinase</keyword>
<dbReference type="GO" id="GO:0005524">
    <property type="term" value="F:ATP binding"/>
    <property type="evidence" value="ECO:0007669"/>
    <property type="project" value="UniProtKB-KW"/>
</dbReference>
<evidence type="ECO:0000256" key="3">
    <source>
        <dbReference type="PIRSR" id="PIRSR000705-3"/>
    </source>
</evidence>
<dbReference type="InterPro" id="IPR031314">
    <property type="entry name" value="DNK_dom"/>
</dbReference>
<proteinExistence type="predicted"/>
<dbReference type="SUPFAM" id="SSF52540">
    <property type="entry name" value="P-loop containing nucleoside triphosphate hydrolases"/>
    <property type="match status" value="1"/>
</dbReference>
<evidence type="ECO:0000256" key="2">
    <source>
        <dbReference type="PIRSR" id="PIRSR000705-1"/>
    </source>
</evidence>
<protein>
    <submittedName>
        <fullName evidence="5">Putative deoxyribonucleoside kinase</fullName>
    </submittedName>
</protein>
<dbReference type="Proteomes" id="UP000327497">
    <property type="component" value="Segment"/>
</dbReference>
<keyword evidence="5" id="KW-0808">Transferase</keyword>
<feature type="domain" description="Deoxynucleoside kinase" evidence="4">
    <location>
        <begin position="4"/>
        <end position="191"/>
    </location>
</feature>
<dbReference type="GO" id="GO:0071897">
    <property type="term" value="P:DNA biosynthetic process"/>
    <property type="evidence" value="ECO:0007669"/>
    <property type="project" value="UniProtKB-KW"/>
</dbReference>
<keyword evidence="3" id="KW-0067">ATP-binding</keyword>
<dbReference type="Gene3D" id="3.40.50.300">
    <property type="entry name" value="P-loop containing nucleotide triphosphate hydrolases"/>
    <property type="match status" value="1"/>
</dbReference>
<evidence type="ECO:0000259" key="4">
    <source>
        <dbReference type="Pfam" id="PF01712"/>
    </source>
</evidence>
<feature type="binding site" evidence="3">
    <location>
        <begin position="8"/>
        <end position="16"/>
    </location>
    <ligand>
        <name>ATP</name>
        <dbReference type="ChEBI" id="CHEBI:30616"/>
    </ligand>
</feature>
<reference evidence="5 6" key="1">
    <citation type="journal article" date="2019" name="Virus Res.">
        <title>Genomic characterization of a novel virulent phage infecting the Aeromonas hydrophila isolated from rainbow trout (Oncorhynchus mykiss).</title>
        <authorList>
            <person name="Cao Y."/>
            <person name="Li S."/>
            <person name="Wang D."/>
            <person name="Zhao J."/>
            <person name="Xu L."/>
            <person name="Liu H."/>
            <person name="Lu T."/>
            <person name="Mou Z."/>
        </authorList>
    </citation>
    <scope>NUCLEOTIDE SEQUENCE [LARGE SCALE GENOMIC DNA]</scope>
</reference>
<feature type="active site" description="Proton acceptor" evidence="2">
    <location>
        <position position="85"/>
    </location>
</feature>
<name>A0A5J6A1Y9_9CAUD</name>
<dbReference type="PANTHER" id="PTHR10513">
    <property type="entry name" value="DEOXYNUCLEOSIDE KINASE"/>
    <property type="match status" value="1"/>
</dbReference>
<keyword evidence="3" id="KW-0547">Nucleotide-binding</keyword>
<accession>A0A5J6A1Y9</accession>
<keyword evidence="1" id="KW-0237">DNA synthesis</keyword>
<sequence>MRIVCVEGNIGAGKSTLLRKLDEMLGDDWKVILEPADTDPVFAKLLQDFTESKQGINQRVALQRYITEQRANMLKDLPDGNYIVERSLFSDLVFLSQGMLELALTAPQDLPENMGLYSFVFEKLEDYPQIDTCIYLRTSPIKAYQRMMRRGRQAERGTPVDYLKDVSNYHDAVLTQLCRLTKTDMIVLNGDAPTHIVAAHIMQNL</sequence>
<keyword evidence="6" id="KW-1185">Reference proteome</keyword>